<reference evidence="2" key="1">
    <citation type="journal article" date="2019" name="Int. J. Syst. Evol. Microbiol.">
        <title>The Global Catalogue of Microorganisms (GCM) 10K type strain sequencing project: providing services to taxonomists for standard genome sequencing and annotation.</title>
        <authorList>
            <consortium name="The Broad Institute Genomics Platform"/>
            <consortium name="The Broad Institute Genome Sequencing Center for Infectious Disease"/>
            <person name="Wu L."/>
            <person name="Ma J."/>
        </authorList>
    </citation>
    <scope>NUCLEOTIDE SEQUENCE [LARGE SCALE GENOMIC DNA]</scope>
    <source>
        <strain evidence="2">JCM 18392</strain>
    </source>
</reference>
<accession>A0ABP9DU27</accession>
<evidence type="ECO:0000313" key="2">
    <source>
        <dbReference type="Proteomes" id="UP001501323"/>
    </source>
</evidence>
<dbReference type="EMBL" id="BAABJY010000001">
    <property type="protein sequence ID" value="GAA4855822.1"/>
    <property type="molecule type" value="Genomic_DNA"/>
</dbReference>
<keyword evidence="2" id="KW-1185">Reference proteome</keyword>
<organism evidence="1 2">
    <name type="scientific">Luteimonas vadosa</name>
    <dbReference type="NCBI Taxonomy" id="1165507"/>
    <lineage>
        <taxon>Bacteria</taxon>
        <taxon>Pseudomonadati</taxon>
        <taxon>Pseudomonadota</taxon>
        <taxon>Gammaproteobacteria</taxon>
        <taxon>Lysobacterales</taxon>
        <taxon>Lysobacteraceae</taxon>
        <taxon>Luteimonas</taxon>
    </lineage>
</organism>
<name>A0ABP9DU27_9GAMM</name>
<protein>
    <submittedName>
        <fullName evidence="1">Uncharacterized protein</fullName>
    </submittedName>
</protein>
<comment type="caution">
    <text evidence="1">The sequence shown here is derived from an EMBL/GenBank/DDBJ whole genome shotgun (WGS) entry which is preliminary data.</text>
</comment>
<evidence type="ECO:0000313" key="1">
    <source>
        <dbReference type="EMBL" id="GAA4855822.1"/>
    </source>
</evidence>
<gene>
    <name evidence="1" type="ORF">GCM10023332_04300</name>
</gene>
<dbReference type="Proteomes" id="UP001501323">
    <property type="component" value="Unassembled WGS sequence"/>
</dbReference>
<proteinExistence type="predicted"/>
<sequence>MMTRRERRKSDAPPDDAALRDALTEAQLKTLQTLEPMGWTLEFLRQQLFQEAIAVVSDAEGTRRAVLEPNGMLNENQEIPVRE</sequence>